<evidence type="ECO:0000313" key="2">
    <source>
        <dbReference type="Proteomes" id="UP000018958"/>
    </source>
</evidence>
<organism evidence="1 2">
    <name type="scientific">Phytophthora nicotianae CJ01A1</name>
    <dbReference type="NCBI Taxonomy" id="1317063"/>
    <lineage>
        <taxon>Eukaryota</taxon>
        <taxon>Sar</taxon>
        <taxon>Stramenopiles</taxon>
        <taxon>Oomycota</taxon>
        <taxon>Peronosporomycetes</taxon>
        <taxon>Peronosporales</taxon>
        <taxon>Peronosporaceae</taxon>
        <taxon>Phytophthora</taxon>
    </lineage>
</organism>
<dbReference type="Proteomes" id="UP000018958">
    <property type="component" value="Unassembled WGS sequence"/>
</dbReference>
<dbReference type="PANTHER" id="PTHR45125">
    <property type="entry name" value="F21J9.4-RELATED"/>
    <property type="match status" value="1"/>
</dbReference>
<dbReference type="OrthoDB" id="129070at2759"/>
<protein>
    <submittedName>
        <fullName evidence="1">Uncharacterized protein</fullName>
    </submittedName>
</protein>
<gene>
    <name evidence="1" type="ORF">F441_07471</name>
</gene>
<dbReference type="AlphaFoldDB" id="W2X629"/>
<name>W2X629_PHYNI</name>
<evidence type="ECO:0000313" key="1">
    <source>
        <dbReference type="EMBL" id="ETP18280.1"/>
    </source>
</evidence>
<dbReference type="EMBL" id="ANIX01001517">
    <property type="protein sequence ID" value="ETP18280.1"/>
    <property type="molecule type" value="Genomic_DNA"/>
</dbReference>
<proteinExistence type="predicted"/>
<dbReference type="PANTHER" id="PTHR45125:SF3">
    <property type="entry name" value="NO-APICAL-MERISTEM-ASSOCIATED CARBOXY-TERMINAL DOMAIN PROTEIN"/>
    <property type="match status" value="1"/>
</dbReference>
<comment type="caution">
    <text evidence="1">The sequence shown here is derived from an EMBL/GenBank/DDBJ whole genome shotgun (WGS) entry which is preliminary data.</text>
</comment>
<reference evidence="1 2" key="1">
    <citation type="submission" date="2013-11" db="EMBL/GenBank/DDBJ databases">
        <title>The Genome Sequence of Phytophthora parasitica CJ01A1.</title>
        <authorList>
            <consortium name="The Broad Institute Genomics Platform"/>
            <person name="Russ C."/>
            <person name="Tyler B."/>
            <person name="Panabieres F."/>
            <person name="Shan W."/>
            <person name="Tripathy S."/>
            <person name="Grunwald N."/>
            <person name="Machado M."/>
            <person name="Johnson C.S."/>
            <person name="Walker B."/>
            <person name="Young S.K."/>
            <person name="Zeng Q."/>
            <person name="Gargeya S."/>
            <person name="Fitzgerald M."/>
            <person name="Haas B."/>
            <person name="Abouelleil A."/>
            <person name="Allen A.W."/>
            <person name="Alvarado L."/>
            <person name="Arachchi H.M."/>
            <person name="Berlin A.M."/>
            <person name="Chapman S.B."/>
            <person name="Gainer-Dewar J."/>
            <person name="Goldberg J."/>
            <person name="Griggs A."/>
            <person name="Gujja S."/>
            <person name="Hansen M."/>
            <person name="Howarth C."/>
            <person name="Imamovic A."/>
            <person name="Ireland A."/>
            <person name="Larimer J."/>
            <person name="McCowan C."/>
            <person name="Murphy C."/>
            <person name="Pearson M."/>
            <person name="Poon T.W."/>
            <person name="Priest M."/>
            <person name="Roberts A."/>
            <person name="Saif S."/>
            <person name="Shea T."/>
            <person name="Sisk P."/>
            <person name="Sykes S."/>
            <person name="Wortman J."/>
            <person name="Nusbaum C."/>
            <person name="Birren B."/>
        </authorList>
    </citation>
    <scope>NUCLEOTIDE SEQUENCE [LARGE SCALE GENOMIC DNA]</scope>
    <source>
        <strain evidence="1 2">CJ01A1</strain>
    </source>
</reference>
<sequence>MSSHHSPEVLVTPHLFKFKHEALSRVKDTMKILEPVEAALASAKVVRRTWSSIQARFGQIQKVIGKYVRCSKYMESLRQSVSTERDMMKQALALYKERHNQPFTYVECYDVLFKCPKSENGLDSLPPSSPDSTGSHHTTVKNLEPATFYRRCFKTPRVHEYVTIAFPSIFIHNTKLSTSSSSNPGSICFNGGFDNGLTN</sequence>
<accession>W2X629</accession>